<evidence type="ECO:0000313" key="2">
    <source>
        <dbReference type="EMBL" id="POR39486.1"/>
    </source>
</evidence>
<feature type="transmembrane region" description="Helical" evidence="1">
    <location>
        <begin position="96"/>
        <end position="119"/>
    </location>
</feature>
<proteinExistence type="predicted"/>
<keyword evidence="3" id="KW-1185">Reference proteome</keyword>
<reference evidence="2 3" key="1">
    <citation type="submission" date="2018-01" db="EMBL/GenBank/DDBJ databases">
        <title>Harnessing the power of phylogenomics to disentangle the directionality and signatures of interkingdom host jumping in the parasitic fungal genus Tolypocladium.</title>
        <authorList>
            <person name="Quandt C.A."/>
            <person name="Patterson W."/>
            <person name="Spatafora J.W."/>
        </authorList>
    </citation>
    <scope>NUCLEOTIDE SEQUENCE [LARGE SCALE GENOMIC DNA]</scope>
    <source>
        <strain evidence="2 3">NRBC 100945</strain>
    </source>
</reference>
<evidence type="ECO:0000313" key="3">
    <source>
        <dbReference type="Proteomes" id="UP000237481"/>
    </source>
</evidence>
<accession>A0A2S4LAQ2</accession>
<keyword evidence="1" id="KW-1133">Transmembrane helix</keyword>
<protein>
    <submittedName>
        <fullName evidence="2">Uncharacterized protein</fullName>
    </submittedName>
</protein>
<dbReference type="Proteomes" id="UP000237481">
    <property type="component" value="Unassembled WGS sequence"/>
</dbReference>
<gene>
    <name evidence="2" type="ORF">TPAR_00313</name>
</gene>
<dbReference type="AlphaFoldDB" id="A0A2S4LAQ2"/>
<dbReference type="STRING" id="94208.A0A2S4LAQ2"/>
<feature type="transmembrane region" description="Helical" evidence="1">
    <location>
        <begin position="468"/>
        <end position="488"/>
    </location>
</feature>
<organism evidence="2 3">
    <name type="scientific">Tolypocladium paradoxum</name>
    <dbReference type="NCBI Taxonomy" id="94208"/>
    <lineage>
        <taxon>Eukaryota</taxon>
        <taxon>Fungi</taxon>
        <taxon>Dikarya</taxon>
        <taxon>Ascomycota</taxon>
        <taxon>Pezizomycotina</taxon>
        <taxon>Sordariomycetes</taxon>
        <taxon>Hypocreomycetidae</taxon>
        <taxon>Hypocreales</taxon>
        <taxon>Ophiocordycipitaceae</taxon>
        <taxon>Tolypocladium</taxon>
    </lineage>
</organism>
<comment type="caution">
    <text evidence="2">The sequence shown here is derived from an EMBL/GenBank/DDBJ whole genome shotgun (WGS) entry which is preliminary data.</text>
</comment>
<sequence length="584" mass="63517">MAIVKRLKTCLASIFLSDHKLFLVLLLTTPVTALLLYFSSRRMYSSKPLFWHIADNNAYIQTAINPLARLLAISQLDSLRAWVDVTVPRVDWNLPLWYALPVAGVVLASVILGALWAGALTPVNVEVPKAKDIPVPSWDNVNFVREYPSGVGKEGPTNRSTRGLFSYSPGIQLLDSLLDSASSATPIDGRIRTHAKLDKSKLTYLGRSYGVASSAGLMDEDILLDVMFSNYTYQETGYKAGVKCIYNESSDFRLEKTNKELVYAAKGSLPDSDSGPEWSNYTGYNADGIVAIGVAHFRDINATGPLPPRKYLAFAAGKGYHFLDKVQCEVDFMPTRFNVTVSIAEGVITVEPVSDPHVKDIDPSARLKGTVLRQFELIANDETNLYVSTVGAAFNTSITHLRQSMSMTELELLSEQDIVLRAVENSLTVMTDDLLGAYAAAQLMVGNLCKSASASLLALAVTIGERKFIITVFTVNAVIILLLVVELIRTRAWSGLPDFNPADMWKMAVAAFEGGAGRAGVVFGQGRRLGDVLVRYVELGEGRFTLVAEGGQEAGRSVAEDDSLEMGRSRAADDGVEMVIHGGV</sequence>
<keyword evidence="1" id="KW-0472">Membrane</keyword>
<dbReference type="EMBL" id="PKSG01000035">
    <property type="protein sequence ID" value="POR39486.1"/>
    <property type="molecule type" value="Genomic_DNA"/>
</dbReference>
<name>A0A2S4LAQ2_9HYPO</name>
<evidence type="ECO:0000256" key="1">
    <source>
        <dbReference type="SAM" id="Phobius"/>
    </source>
</evidence>
<feature type="transmembrane region" description="Helical" evidence="1">
    <location>
        <begin position="21"/>
        <end position="38"/>
    </location>
</feature>
<keyword evidence="1" id="KW-0812">Transmembrane</keyword>
<dbReference type="OrthoDB" id="529273at2759"/>